<keyword evidence="20" id="KW-1185">Reference proteome</keyword>
<dbReference type="InterPro" id="IPR003100">
    <property type="entry name" value="PAZ_dom"/>
</dbReference>
<sequence length="976" mass="110510">MLRYVHGTVDIGLEFKKNAELSTSYSDVDFGRSIDDKIYTIGYDIFLGCSSDVIGKWKQVRCIVFVRRVIAAMVIGSLLRCLDCFTGLKTEYIVGSQVKLKTQTGRQQAEIVEAFREGKVNIIVATQVLEEGFDIKECNLVIRFDFSDTVCSFIQSRGRARMQGSHYVLLVKRGDASQEKQIDNFLESEKIMRDVALNRTLKPPELHVNPIPSTEIYCVSSTDAIVSLNSSVALIHYYCSQLPGDRYYTPRPIFHINKEIGECVMELPRNCPILSVKVQGKCCLLKNLACLEACKKLHAVGALTHYMLPAMEEVEQDESGTEKTRQLGLKFSDIQNCKVPQPLYVPNDLVGDWDPNMAKILFHCYYLSFERNFRYNFPFCGVLLLLKHKLDSNVESMLLHLETTSGGVTVQSAYAGSLQLTSSEVEIARKFQVTVFGLLLGHNLDTVKGGILKTVKANMMYLLLPLVNISSKELASSIDWTCIRNASFSESQSHETSCIRDIKLANMFQTSCGSLPVEMLQNSIIVTPHTGRLYYVTDVLQALNANSRIKSEKVRFRTDQMKTYVQHFKDRYGIHIKYPWQPLLCARPLFRVQNLLLRRPQAETVSITNSTVQLPPELCKPIFFGIPIGILYTFSFLPSVMHRIEGILIAAHFQKRFSSQCPYNFNISVFKVLEALTRKKCQECMSLESLETLGDAFLKYVSSRHVFTTYSEKHEGQLTSKRAQIISNYGLFKMGCNRKLPGYIRNEHFDPQQWIIPGQDLPSLTGFPQEKSYSTENLYIKDTRLMKIKNIADVVEALIGAFLDCGGEILALNFIKWIGINIDLPQETSITKMLDTRLQSSVNIPFMESLLQYSFHNPVLLVEALTHASYQVPWVSGCYQRLEFLGDAVMDYLITLYMYKTYPGLSPGELTDLKSAAVNNDCYAQAAVKWNLQRQVLHASSVLQRNITDFVQLISSSSNSRSHSYGWCTTESAVPK</sequence>
<dbReference type="PROSITE" id="PS51327">
    <property type="entry name" value="DICER_DSRBF"/>
    <property type="match status" value="1"/>
</dbReference>
<dbReference type="SUPFAM" id="SSF101690">
    <property type="entry name" value="PAZ domain"/>
    <property type="match status" value="1"/>
</dbReference>
<comment type="cofactor">
    <cofactor evidence="1">
        <name>Mn(2+)</name>
        <dbReference type="ChEBI" id="CHEBI:29035"/>
    </cofactor>
</comment>
<accession>A0AA38LMA0</accession>
<dbReference type="PANTHER" id="PTHR14950:SF70">
    <property type="entry name" value="ENDORIBONUCLEASE DICER HOMOLOG 2"/>
    <property type="match status" value="1"/>
</dbReference>
<reference evidence="19 20" key="1">
    <citation type="journal article" date="2021" name="Nat. Plants">
        <title>The Taxus genome provides insights into paclitaxel biosynthesis.</title>
        <authorList>
            <person name="Xiong X."/>
            <person name="Gou J."/>
            <person name="Liao Q."/>
            <person name="Li Y."/>
            <person name="Zhou Q."/>
            <person name="Bi G."/>
            <person name="Li C."/>
            <person name="Du R."/>
            <person name="Wang X."/>
            <person name="Sun T."/>
            <person name="Guo L."/>
            <person name="Liang H."/>
            <person name="Lu P."/>
            <person name="Wu Y."/>
            <person name="Zhang Z."/>
            <person name="Ro D.K."/>
            <person name="Shang Y."/>
            <person name="Huang S."/>
            <person name="Yan J."/>
        </authorList>
    </citation>
    <scope>NUCLEOTIDE SEQUENCE [LARGE SCALE GENOMIC DNA]</scope>
    <source>
        <strain evidence="19">Ta-2019</strain>
    </source>
</reference>
<keyword evidence="9" id="KW-0347">Helicase</keyword>
<name>A0AA38LMA0_TAXCH</name>
<evidence type="ECO:0000256" key="13">
    <source>
        <dbReference type="ARBA" id="ARBA00035116"/>
    </source>
</evidence>
<dbReference type="PROSITE" id="PS50142">
    <property type="entry name" value="RNASE_3_2"/>
    <property type="match status" value="2"/>
</dbReference>
<dbReference type="CDD" id="cd00593">
    <property type="entry name" value="RIBOc"/>
    <property type="match status" value="2"/>
</dbReference>
<keyword evidence="7" id="KW-0255">Endonuclease</keyword>
<evidence type="ECO:0000256" key="8">
    <source>
        <dbReference type="ARBA" id="ARBA00022801"/>
    </source>
</evidence>
<proteinExistence type="inferred from homology"/>
<dbReference type="Gene3D" id="3.30.160.380">
    <property type="entry name" value="Dicer dimerisation domain"/>
    <property type="match status" value="1"/>
</dbReference>
<keyword evidence="8" id="KW-0378">Hydrolase</keyword>
<dbReference type="Proteomes" id="UP000824469">
    <property type="component" value="Unassembled WGS sequence"/>
</dbReference>
<keyword evidence="4" id="KW-0479">Metal-binding</keyword>
<evidence type="ECO:0000256" key="10">
    <source>
        <dbReference type="ARBA" id="ARBA00022840"/>
    </source>
</evidence>
<keyword evidence="5" id="KW-0677">Repeat</keyword>
<evidence type="ECO:0000256" key="2">
    <source>
        <dbReference type="ARBA" id="ARBA00001946"/>
    </source>
</evidence>
<dbReference type="SUPFAM" id="SSF52540">
    <property type="entry name" value="P-loop containing nucleoside triphosphate hydrolases"/>
    <property type="match status" value="1"/>
</dbReference>
<dbReference type="Pfam" id="PF00636">
    <property type="entry name" value="Ribonuclease_3"/>
    <property type="match status" value="2"/>
</dbReference>
<evidence type="ECO:0000259" key="18">
    <source>
        <dbReference type="PROSITE" id="PS51327"/>
    </source>
</evidence>
<feature type="domain" description="PAZ" evidence="16">
    <location>
        <begin position="504"/>
        <end position="623"/>
    </location>
</feature>
<dbReference type="InterPro" id="IPR000999">
    <property type="entry name" value="RNase_III_dom"/>
</dbReference>
<dbReference type="Gene3D" id="2.170.260.10">
    <property type="entry name" value="paz domain"/>
    <property type="match status" value="1"/>
</dbReference>
<dbReference type="SUPFAM" id="SSF69065">
    <property type="entry name" value="RNase III domain-like"/>
    <property type="match status" value="2"/>
</dbReference>
<keyword evidence="6" id="KW-0547">Nucleotide-binding</keyword>
<evidence type="ECO:0000256" key="12">
    <source>
        <dbReference type="ARBA" id="ARBA00023211"/>
    </source>
</evidence>
<evidence type="ECO:0000259" key="16">
    <source>
        <dbReference type="PROSITE" id="PS50821"/>
    </source>
</evidence>
<dbReference type="Pfam" id="PF02170">
    <property type="entry name" value="PAZ"/>
    <property type="match status" value="1"/>
</dbReference>
<feature type="domain" description="Dicer dsRNA-binding fold" evidence="18">
    <location>
        <begin position="231"/>
        <end position="317"/>
    </location>
</feature>
<evidence type="ECO:0000259" key="15">
    <source>
        <dbReference type="PROSITE" id="PS50142"/>
    </source>
</evidence>
<evidence type="ECO:0000256" key="9">
    <source>
        <dbReference type="ARBA" id="ARBA00022806"/>
    </source>
</evidence>
<dbReference type="GO" id="GO:0046872">
    <property type="term" value="F:metal ion binding"/>
    <property type="evidence" value="ECO:0007669"/>
    <property type="project" value="UniProtKB-KW"/>
</dbReference>
<dbReference type="FunFam" id="3.30.160.380:FF:000001">
    <property type="entry name" value="Endoribonuclease dicer-like 1"/>
    <property type="match status" value="1"/>
</dbReference>
<dbReference type="SMART" id="SM00535">
    <property type="entry name" value="RIBOc"/>
    <property type="match status" value="2"/>
</dbReference>
<dbReference type="GO" id="GO:0004386">
    <property type="term" value="F:helicase activity"/>
    <property type="evidence" value="ECO:0007669"/>
    <property type="project" value="UniProtKB-KW"/>
</dbReference>
<evidence type="ECO:0000259" key="17">
    <source>
        <dbReference type="PROSITE" id="PS51194"/>
    </source>
</evidence>
<feature type="domain" description="RNase III" evidence="15">
    <location>
        <begin position="844"/>
        <end position="957"/>
    </location>
</feature>
<dbReference type="GO" id="GO:0005737">
    <property type="term" value="C:cytoplasm"/>
    <property type="evidence" value="ECO:0007669"/>
    <property type="project" value="TreeGrafter"/>
</dbReference>
<dbReference type="InterPro" id="IPR036085">
    <property type="entry name" value="PAZ_dom_sf"/>
</dbReference>
<dbReference type="Gene3D" id="1.10.1520.10">
    <property type="entry name" value="Ribonuclease III domain"/>
    <property type="match status" value="2"/>
</dbReference>
<organism evidence="19 20">
    <name type="scientific">Taxus chinensis</name>
    <name type="common">Chinese yew</name>
    <name type="synonym">Taxus wallichiana var. chinensis</name>
    <dbReference type="NCBI Taxonomy" id="29808"/>
    <lineage>
        <taxon>Eukaryota</taxon>
        <taxon>Viridiplantae</taxon>
        <taxon>Streptophyta</taxon>
        <taxon>Embryophyta</taxon>
        <taxon>Tracheophyta</taxon>
        <taxon>Spermatophyta</taxon>
        <taxon>Pinopsida</taxon>
        <taxon>Pinidae</taxon>
        <taxon>Conifers II</taxon>
        <taxon>Cupressales</taxon>
        <taxon>Taxaceae</taxon>
        <taxon>Taxus</taxon>
    </lineage>
</organism>
<dbReference type="InterPro" id="IPR005034">
    <property type="entry name" value="Dicer_dimerisation"/>
</dbReference>
<evidence type="ECO:0000256" key="6">
    <source>
        <dbReference type="ARBA" id="ARBA00022741"/>
    </source>
</evidence>
<feature type="domain" description="RNase III" evidence="15">
    <location>
        <begin position="654"/>
        <end position="807"/>
    </location>
</feature>
<evidence type="ECO:0000256" key="14">
    <source>
        <dbReference type="PROSITE-ProRule" id="PRU00657"/>
    </source>
</evidence>
<dbReference type="PANTHER" id="PTHR14950">
    <property type="entry name" value="DICER-RELATED"/>
    <property type="match status" value="1"/>
</dbReference>
<dbReference type="SMART" id="SM00949">
    <property type="entry name" value="PAZ"/>
    <property type="match status" value="1"/>
</dbReference>
<evidence type="ECO:0000256" key="11">
    <source>
        <dbReference type="ARBA" id="ARBA00022842"/>
    </source>
</evidence>
<dbReference type="SMART" id="SM00490">
    <property type="entry name" value="HELICc"/>
    <property type="match status" value="1"/>
</dbReference>
<evidence type="ECO:0000256" key="3">
    <source>
        <dbReference type="ARBA" id="ARBA00022722"/>
    </source>
</evidence>
<dbReference type="OMA" id="NICYART"/>
<dbReference type="InterPro" id="IPR038248">
    <property type="entry name" value="Dicer_dimer_sf"/>
</dbReference>
<dbReference type="GO" id="GO:0005524">
    <property type="term" value="F:ATP binding"/>
    <property type="evidence" value="ECO:0007669"/>
    <property type="project" value="UniProtKB-KW"/>
</dbReference>
<dbReference type="Gene3D" id="3.40.50.300">
    <property type="entry name" value="P-loop containing nucleotide triphosphate hydrolases"/>
    <property type="match status" value="1"/>
</dbReference>
<comment type="similarity">
    <text evidence="13">Belongs to the helicase family. Dicer subfamily.</text>
</comment>
<dbReference type="GO" id="GO:0003723">
    <property type="term" value="F:RNA binding"/>
    <property type="evidence" value="ECO:0007669"/>
    <property type="project" value="UniProtKB-UniRule"/>
</dbReference>
<evidence type="ECO:0000313" key="20">
    <source>
        <dbReference type="Proteomes" id="UP000824469"/>
    </source>
</evidence>
<dbReference type="Pfam" id="PF00271">
    <property type="entry name" value="Helicase_C"/>
    <property type="match status" value="1"/>
</dbReference>
<dbReference type="PROSITE" id="PS51194">
    <property type="entry name" value="HELICASE_CTER"/>
    <property type="match status" value="1"/>
</dbReference>
<feature type="non-terminal residue" evidence="19">
    <location>
        <position position="1"/>
    </location>
</feature>
<evidence type="ECO:0000256" key="4">
    <source>
        <dbReference type="ARBA" id="ARBA00022723"/>
    </source>
</evidence>
<keyword evidence="3" id="KW-0540">Nuclease</keyword>
<evidence type="ECO:0000256" key="7">
    <source>
        <dbReference type="ARBA" id="ARBA00022759"/>
    </source>
</evidence>
<dbReference type="PROSITE" id="PS00517">
    <property type="entry name" value="RNASE_3_1"/>
    <property type="match status" value="1"/>
</dbReference>
<keyword evidence="14" id="KW-0694">RNA-binding</keyword>
<keyword evidence="12" id="KW-0464">Manganese</keyword>
<feature type="domain" description="Helicase C-terminal" evidence="17">
    <location>
        <begin position="52"/>
        <end position="209"/>
    </location>
</feature>
<evidence type="ECO:0000256" key="1">
    <source>
        <dbReference type="ARBA" id="ARBA00001936"/>
    </source>
</evidence>
<evidence type="ECO:0000313" key="19">
    <source>
        <dbReference type="EMBL" id="KAH9328954.1"/>
    </source>
</evidence>
<dbReference type="InterPro" id="IPR036389">
    <property type="entry name" value="RNase_III_sf"/>
</dbReference>
<dbReference type="InterPro" id="IPR027417">
    <property type="entry name" value="P-loop_NTPase"/>
</dbReference>
<protein>
    <submittedName>
        <fullName evidence="19">Uncharacterized protein</fullName>
    </submittedName>
</protein>
<evidence type="ECO:0000256" key="5">
    <source>
        <dbReference type="ARBA" id="ARBA00022737"/>
    </source>
</evidence>
<dbReference type="InterPro" id="IPR001650">
    <property type="entry name" value="Helicase_C-like"/>
</dbReference>
<dbReference type="GO" id="GO:0004525">
    <property type="term" value="F:ribonuclease III activity"/>
    <property type="evidence" value="ECO:0007669"/>
    <property type="project" value="InterPro"/>
</dbReference>
<dbReference type="EMBL" id="JAHRHJ020000001">
    <property type="protein sequence ID" value="KAH9328954.1"/>
    <property type="molecule type" value="Genomic_DNA"/>
</dbReference>
<keyword evidence="11" id="KW-0460">Magnesium</keyword>
<comment type="caution">
    <text evidence="19">The sequence shown here is derived from an EMBL/GenBank/DDBJ whole genome shotgun (WGS) entry which is preliminary data.</text>
</comment>
<dbReference type="Pfam" id="PF03368">
    <property type="entry name" value="Dicer_dimer"/>
    <property type="match status" value="1"/>
</dbReference>
<dbReference type="GO" id="GO:0005634">
    <property type="term" value="C:nucleus"/>
    <property type="evidence" value="ECO:0007669"/>
    <property type="project" value="TreeGrafter"/>
</dbReference>
<dbReference type="AlphaFoldDB" id="A0AA38LMA0"/>
<keyword evidence="10" id="KW-0067">ATP-binding</keyword>
<dbReference type="PROSITE" id="PS50821">
    <property type="entry name" value="PAZ"/>
    <property type="match status" value="1"/>
</dbReference>
<dbReference type="GO" id="GO:0030422">
    <property type="term" value="P:siRNA processing"/>
    <property type="evidence" value="ECO:0007669"/>
    <property type="project" value="TreeGrafter"/>
</dbReference>
<gene>
    <name evidence="19" type="ORF">KI387_001062</name>
</gene>
<comment type="cofactor">
    <cofactor evidence="2">
        <name>Mg(2+)</name>
        <dbReference type="ChEBI" id="CHEBI:18420"/>
    </cofactor>
</comment>